<dbReference type="AlphaFoldDB" id="A0A7Y9J3G6"/>
<dbReference type="GO" id="GO:0055085">
    <property type="term" value="P:transmembrane transport"/>
    <property type="evidence" value="ECO:0007669"/>
    <property type="project" value="InterPro"/>
</dbReference>
<feature type="transmembrane region" description="Helical" evidence="7">
    <location>
        <begin position="174"/>
        <end position="195"/>
    </location>
</feature>
<dbReference type="PANTHER" id="PTHR30193:SF41">
    <property type="entry name" value="DIACETYLCHITOBIOSE UPTAKE SYSTEM PERMEASE PROTEIN NGCF"/>
    <property type="match status" value="1"/>
</dbReference>
<sequence length="319" mass="34219">MSTSSARIRTGAAHPTPRAPVRRRRLSAAERRRATAAYLFLAPFFIVFLVMLVVPLGYSGYLSLFETKLVGGTAFTGLENYLTAVTDPTFLAGVGRMGLFLVVQVPVMLGLALFLALALDSGRARGGGVLRLVYFVPYAVPGVVATMMWGYLYGRDFGPIAQLFDAFGASPPDFLAPGTVLGSMMNIVTWEYVGYNMVIMYAALRTVPGELMEAAAIDGAGAFRQAWSIKIPAIRPAIVLTVIFSIIGTFQLFNEPSLLQALAPSAISNGFTPNFYAYNLAFVNQDVNYAAAVAFLLGLVIAAISYIVQLRVNRAGAAS</sequence>
<evidence type="ECO:0000313" key="10">
    <source>
        <dbReference type="EMBL" id="NYD25100.1"/>
    </source>
</evidence>
<proteinExistence type="inferred from homology"/>
<evidence type="ECO:0000256" key="7">
    <source>
        <dbReference type="RuleBase" id="RU363032"/>
    </source>
</evidence>
<keyword evidence="6 7" id="KW-0472">Membrane</keyword>
<feature type="domain" description="ABC transmembrane type-1" evidence="9">
    <location>
        <begin position="94"/>
        <end position="308"/>
    </location>
</feature>
<dbReference type="PROSITE" id="PS50928">
    <property type="entry name" value="ABC_TM1"/>
    <property type="match status" value="1"/>
</dbReference>
<dbReference type="EMBL" id="JACCBB010000002">
    <property type="protein sequence ID" value="NYD25100.1"/>
    <property type="molecule type" value="Genomic_DNA"/>
</dbReference>
<dbReference type="PANTHER" id="PTHR30193">
    <property type="entry name" value="ABC TRANSPORTER PERMEASE PROTEIN"/>
    <property type="match status" value="1"/>
</dbReference>
<feature type="transmembrane region" description="Helical" evidence="7">
    <location>
        <begin position="132"/>
        <end position="154"/>
    </location>
</feature>
<keyword evidence="11" id="KW-1185">Reference proteome</keyword>
<feature type="transmembrane region" description="Helical" evidence="7">
    <location>
        <begin position="35"/>
        <end position="58"/>
    </location>
</feature>
<feature type="transmembrane region" description="Helical" evidence="7">
    <location>
        <begin position="233"/>
        <end position="253"/>
    </location>
</feature>
<dbReference type="CDD" id="cd06261">
    <property type="entry name" value="TM_PBP2"/>
    <property type="match status" value="1"/>
</dbReference>
<keyword evidence="2 7" id="KW-0813">Transport</keyword>
<dbReference type="InterPro" id="IPR035906">
    <property type="entry name" value="MetI-like_sf"/>
</dbReference>
<dbReference type="GO" id="GO:0005886">
    <property type="term" value="C:plasma membrane"/>
    <property type="evidence" value="ECO:0007669"/>
    <property type="project" value="UniProtKB-SubCell"/>
</dbReference>
<keyword evidence="4 7" id="KW-0812">Transmembrane</keyword>
<evidence type="ECO:0000256" key="4">
    <source>
        <dbReference type="ARBA" id="ARBA00022692"/>
    </source>
</evidence>
<protein>
    <submittedName>
        <fullName evidence="10">Multiple sugar transport system permease protein</fullName>
    </submittedName>
</protein>
<dbReference type="Gene3D" id="1.10.3720.10">
    <property type="entry name" value="MetI-like"/>
    <property type="match status" value="1"/>
</dbReference>
<keyword evidence="3" id="KW-1003">Cell membrane</keyword>
<feature type="transmembrane region" description="Helical" evidence="7">
    <location>
        <begin position="97"/>
        <end position="120"/>
    </location>
</feature>
<dbReference type="InterPro" id="IPR051393">
    <property type="entry name" value="ABC_transporter_permease"/>
</dbReference>
<reference evidence="10 11" key="1">
    <citation type="submission" date="2020-07" db="EMBL/GenBank/DDBJ databases">
        <title>Sequencing the genomes of 1000 actinobacteria strains.</title>
        <authorList>
            <person name="Klenk H.-P."/>
        </authorList>
    </citation>
    <scope>NUCLEOTIDE SEQUENCE [LARGE SCALE GENOMIC DNA]</scope>
    <source>
        <strain evidence="10 11">DSM 7487</strain>
    </source>
</reference>
<evidence type="ECO:0000313" key="11">
    <source>
        <dbReference type="Proteomes" id="UP000521922"/>
    </source>
</evidence>
<dbReference type="RefSeq" id="WP_179757280.1">
    <property type="nucleotide sequence ID" value="NZ_BAAAGN010000027.1"/>
</dbReference>
<feature type="region of interest" description="Disordered" evidence="8">
    <location>
        <begin position="1"/>
        <end position="24"/>
    </location>
</feature>
<organism evidence="10 11">
    <name type="scientific">Kineococcus aurantiacus</name>
    <dbReference type="NCBI Taxonomy" id="37633"/>
    <lineage>
        <taxon>Bacteria</taxon>
        <taxon>Bacillati</taxon>
        <taxon>Actinomycetota</taxon>
        <taxon>Actinomycetes</taxon>
        <taxon>Kineosporiales</taxon>
        <taxon>Kineosporiaceae</taxon>
        <taxon>Kineococcus</taxon>
    </lineage>
</organism>
<evidence type="ECO:0000259" key="9">
    <source>
        <dbReference type="PROSITE" id="PS50928"/>
    </source>
</evidence>
<dbReference type="Proteomes" id="UP000521922">
    <property type="component" value="Unassembled WGS sequence"/>
</dbReference>
<name>A0A7Y9J3G6_9ACTN</name>
<gene>
    <name evidence="10" type="ORF">BJ968_004709</name>
</gene>
<feature type="transmembrane region" description="Helical" evidence="7">
    <location>
        <begin position="289"/>
        <end position="308"/>
    </location>
</feature>
<comment type="caution">
    <text evidence="10">The sequence shown here is derived from an EMBL/GenBank/DDBJ whole genome shotgun (WGS) entry which is preliminary data.</text>
</comment>
<dbReference type="InterPro" id="IPR000515">
    <property type="entry name" value="MetI-like"/>
</dbReference>
<dbReference type="SUPFAM" id="SSF161098">
    <property type="entry name" value="MetI-like"/>
    <property type="match status" value="1"/>
</dbReference>
<accession>A0A7Y9J3G6</accession>
<evidence type="ECO:0000256" key="8">
    <source>
        <dbReference type="SAM" id="MobiDB-lite"/>
    </source>
</evidence>
<keyword evidence="10" id="KW-0762">Sugar transport</keyword>
<evidence type="ECO:0000256" key="6">
    <source>
        <dbReference type="ARBA" id="ARBA00023136"/>
    </source>
</evidence>
<dbReference type="Pfam" id="PF00528">
    <property type="entry name" value="BPD_transp_1"/>
    <property type="match status" value="1"/>
</dbReference>
<comment type="subcellular location">
    <subcellularLocation>
        <location evidence="1 7">Cell membrane</location>
        <topology evidence="1 7">Multi-pass membrane protein</topology>
    </subcellularLocation>
</comment>
<evidence type="ECO:0000256" key="5">
    <source>
        <dbReference type="ARBA" id="ARBA00022989"/>
    </source>
</evidence>
<evidence type="ECO:0000256" key="2">
    <source>
        <dbReference type="ARBA" id="ARBA00022448"/>
    </source>
</evidence>
<comment type="similarity">
    <text evidence="7">Belongs to the binding-protein-dependent transport system permease family.</text>
</comment>
<evidence type="ECO:0000256" key="1">
    <source>
        <dbReference type="ARBA" id="ARBA00004651"/>
    </source>
</evidence>
<evidence type="ECO:0000256" key="3">
    <source>
        <dbReference type="ARBA" id="ARBA00022475"/>
    </source>
</evidence>
<keyword evidence="5 7" id="KW-1133">Transmembrane helix</keyword>